<dbReference type="EMBL" id="JAVIIP010000007">
    <property type="protein sequence ID" value="MDX8538988.1"/>
    <property type="molecule type" value="Genomic_DNA"/>
</dbReference>
<dbReference type="Gene3D" id="1.25.40.10">
    <property type="entry name" value="Tetratricopeptide repeat domain"/>
    <property type="match status" value="1"/>
</dbReference>
<keyword evidence="2 5" id="KW-0808">Transferase</keyword>
<dbReference type="CDD" id="cd00761">
    <property type="entry name" value="Glyco_tranf_GTA_type"/>
    <property type="match status" value="1"/>
</dbReference>
<dbReference type="InterPro" id="IPR011990">
    <property type="entry name" value="TPR-like_helical_dom_sf"/>
</dbReference>
<evidence type="ECO:0000313" key="6">
    <source>
        <dbReference type="Proteomes" id="UP001276564"/>
    </source>
</evidence>
<proteinExistence type="predicted"/>
<dbReference type="Pfam" id="PF00535">
    <property type="entry name" value="Glycos_transf_2"/>
    <property type="match status" value="1"/>
</dbReference>
<keyword evidence="1" id="KW-0489">Methyltransferase</keyword>
<dbReference type="PROSITE" id="PS50005">
    <property type="entry name" value="TPR"/>
    <property type="match status" value="1"/>
</dbReference>
<dbReference type="Pfam" id="PF13578">
    <property type="entry name" value="Methyltransf_24"/>
    <property type="match status" value="2"/>
</dbReference>
<dbReference type="Proteomes" id="UP001276564">
    <property type="component" value="Unassembled WGS sequence"/>
</dbReference>
<evidence type="ECO:0000313" key="5">
    <source>
        <dbReference type="EMBL" id="MDX8538988.1"/>
    </source>
</evidence>
<dbReference type="PANTHER" id="PTHR40048">
    <property type="entry name" value="RHAMNOSYL O-METHYLTRANSFERASE"/>
    <property type="match status" value="1"/>
</dbReference>
<dbReference type="Gene3D" id="3.90.550.10">
    <property type="entry name" value="Spore Coat Polysaccharide Biosynthesis Protein SpsA, Chain A"/>
    <property type="match status" value="1"/>
</dbReference>
<name>A0ABU5ANY5_9HYPH</name>
<dbReference type="GO" id="GO:0016757">
    <property type="term" value="F:glycosyltransferase activity"/>
    <property type="evidence" value="ECO:0007669"/>
    <property type="project" value="UniProtKB-KW"/>
</dbReference>
<dbReference type="Gene3D" id="3.40.50.150">
    <property type="entry name" value="Vaccinia Virus protein VP39"/>
    <property type="match status" value="2"/>
</dbReference>
<keyword evidence="6" id="KW-1185">Reference proteome</keyword>
<evidence type="ECO:0000256" key="2">
    <source>
        <dbReference type="ARBA" id="ARBA00022679"/>
    </source>
</evidence>
<keyword evidence="3" id="KW-0802">TPR repeat</keyword>
<dbReference type="SUPFAM" id="SSF53335">
    <property type="entry name" value="S-adenosyl-L-methionine-dependent methyltransferases"/>
    <property type="match status" value="2"/>
</dbReference>
<organism evidence="5 6">
    <name type="scientific">Mesorhizobium abyssinicae</name>
    <dbReference type="NCBI Taxonomy" id="1209958"/>
    <lineage>
        <taxon>Bacteria</taxon>
        <taxon>Pseudomonadati</taxon>
        <taxon>Pseudomonadota</taxon>
        <taxon>Alphaproteobacteria</taxon>
        <taxon>Hyphomicrobiales</taxon>
        <taxon>Phyllobacteriaceae</taxon>
        <taxon>Mesorhizobium</taxon>
    </lineage>
</organism>
<accession>A0ABU5ANY5</accession>
<dbReference type="InterPro" id="IPR029044">
    <property type="entry name" value="Nucleotide-diphossugar_trans"/>
</dbReference>
<keyword evidence="5" id="KW-0328">Glycosyltransferase</keyword>
<dbReference type="Pfam" id="PF13414">
    <property type="entry name" value="TPR_11"/>
    <property type="match status" value="1"/>
</dbReference>
<reference evidence="5 6" key="1">
    <citation type="submission" date="2023-08" db="EMBL/GenBank/DDBJ databases">
        <title>Implementing the SeqCode for naming new Mesorhizobium species isolated from Vachellia karroo root nodules.</title>
        <authorList>
            <person name="Van Lill M."/>
        </authorList>
    </citation>
    <scope>NUCLEOTIDE SEQUENCE [LARGE SCALE GENOMIC DNA]</scope>
    <source>
        <strain evidence="5 6">VK4B</strain>
    </source>
</reference>
<dbReference type="CDD" id="cd02440">
    <property type="entry name" value="AdoMet_MTases"/>
    <property type="match status" value="1"/>
</dbReference>
<dbReference type="SMART" id="SM00028">
    <property type="entry name" value="TPR"/>
    <property type="match status" value="2"/>
</dbReference>
<feature type="repeat" description="TPR" evidence="3">
    <location>
        <begin position="398"/>
        <end position="431"/>
    </location>
</feature>
<sequence>MAKADCPQLTHGIAMKPNHVSIVVVAYNIARELPRTLLSLATPYQQGVTTDDYEIIVVDNGSSPAVRGSLVAEYGPNFRLLRIDDASPSPVAAVNRGIQEAKGDKIGVMIDGARIVTPGLVHFARIGLDMAPMAVVAAPGWYLGSDIQANAPANGYTKAIEDSLLQSILWPEDGYRLFEIGTMDESSVDPWFSPIHEANVLFMSREGWQAIDGMDERFSCPGGGLVNLDTLERAMKLSQAQLILTLGEATFHQLHGGVSTNASVERQRKNWIVWKAERDALRGTGEFTFHTPSAFVGSLPSSLLPHLARATIANPFRVAPATAAGFRAQLKPPEERVPTNRTAATLVELAKGQFQSGHYQTAADILRMASTHAPAELAASRLLSSAGILARHNPVRNAAYFTGIGDAYFAIGDNETAEVQYRKALDLNPDTVGAHVGLANTRMSGPFYYDWLERLYSELEPAVVVEIGVCDGVSLSKIKAPALAIGIDPNPRATVALSTETHIFPETSDAFFDRGGADVLLAGRPVGVGFIDGLHTFDQALRDFANLEQYCDIGSVLLVHDTVPLDDTTQKVPPTTQFHTGDVWKMVPALKALRTDLDVFTIATPWTGLTVVSGFGKRRYDPSWIVQAEERFANMEFTEIAANLGEALCLVANEWEPVFARLRTNLVDKGRRQPQSEQLAVAKSDAKEATMGGFLHQYFLNNNGKEIYKWLHYFEVYERHFERFRDRRPVVVEVGVYKGGSLEMWRAYFGEGARIIGIDIDPACKAHESQGVEVFVGSQDDTQLLDRIVEKYGPIDIVIDDGSHMMDHVIATFEHLYHHVQPNGVYFVEDTHTSYWEDYGGGLRKPGSFMEFAKGKLDEINAHHARGALPANAFTHATDSICVYDSIVVFEKRPQGKRQSLMTGQG</sequence>
<dbReference type="SUPFAM" id="SSF53448">
    <property type="entry name" value="Nucleotide-diphospho-sugar transferases"/>
    <property type="match status" value="1"/>
</dbReference>
<protein>
    <submittedName>
        <fullName evidence="5">Glycosyltransferase</fullName>
        <ecNumber evidence="5">2.4.-.-</ecNumber>
    </submittedName>
</protein>
<dbReference type="EC" id="2.4.-.-" evidence="5"/>
<dbReference type="PANTHER" id="PTHR40048:SF1">
    <property type="entry name" value="RHAMNOSYL O-METHYLTRANSFERASE"/>
    <property type="match status" value="1"/>
</dbReference>
<evidence type="ECO:0000256" key="3">
    <source>
        <dbReference type="PROSITE-ProRule" id="PRU00339"/>
    </source>
</evidence>
<dbReference type="RefSeq" id="WP_320320755.1">
    <property type="nucleotide sequence ID" value="NZ_JAVIIP010000007.1"/>
</dbReference>
<dbReference type="InterPro" id="IPR029063">
    <property type="entry name" value="SAM-dependent_MTases_sf"/>
</dbReference>
<comment type="caution">
    <text evidence="5">The sequence shown here is derived from an EMBL/GenBank/DDBJ whole genome shotgun (WGS) entry which is preliminary data.</text>
</comment>
<dbReference type="SUPFAM" id="SSF48452">
    <property type="entry name" value="TPR-like"/>
    <property type="match status" value="1"/>
</dbReference>
<feature type="domain" description="Glycosyltransferase 2-like" evidence="4">
    <location>
        <begin position="21"/>
        <end position="109"/>
    </location>
</feature>
<dbReference type="InterPro" id="IPR019734">
    <property type="entry name" value="TPR_rpt"/>
</dbReference>
<evidence type="ECO:0000259" key="4">
    <source>
        <dbReference type="Pfam" id="PF00535"/>
    </source>
</evidence>
<dbReference type="InterPro" id="IPR001173">
    <property type="entry name" value="Glyco_trans_2-like"/>
</dbReference>
<gene>
    <name evidence="5" type="ORF">RFM23_15305</name>
</gene>
<evidence type="ECO:0000256" key="1">
    <source>
        <dbReference type="ARBA" id="ARBA00022603"/>
    </source>
</evidence>